<dbReference type="PRINTS" id="PR00463">
    <property type="entry name" value="EP450I"/>
</dbReference>
<evidence type="ECO:0000256" key="1">
    <source>
        <dbReference type="ARBA" id="ARBA00001971"/>
    </source>
</evidence>
<dbReference type="GO" id="GO:0071375">
    <property type="term" value="P:cellular response to peptide hormone stimulus"/>
    <property type="evidence" value="ECO:0007669"/>
    <property type="project" value="TreeGrafter"/>
</dbReference>
<dbReference type="OrthoDB" id="3945418at2759"/>
<accession>A0A8J6JSN6</accession>
<keyword evidence="7 9" id="KW-0503">Monooxygenase</keyword>
<proteinExistence type="inferred from homology"/>
<dbReference type="GO" id="GO:0004497">
    <property type="term" value="F:monooxygenase activity"/>
    <property type="evidence" value="ECO:0007669"/>
    <property type="project" value="UniProtKB-KW"/>
</dbReference>
<evidence type="ECO:0000256" key="7">
    <source>
        <dbReference type="ARBA" id="ARBA00023033"/>
    </source>
</evidence>
<feature type="binding site" description="axial binding residue" evidence="8">
    <location>
        <position position="366"/>
    </location>
    <ligand>
        <name>heme</name>
        <dbReference type="ChEBI" id="CHEBI:30413"/>
    </ligand>
    <ligandPart>
        <name>Fe</name>
        <dbReference type="ChEBI" id="CHEBI:18248"/>
    </ligandPart>
</feature>
<protein>
    <recommendedName>
        <fullName evidence="12">Sterol 26-hydroxylase, mitochondrial</fullName>
    </recommendedName>
</protein>
<sequence length="422" mass="49043">MVNITDPAILEVMVRQEGKYPLRSEIDLWREHRELRKLSYGPFTERGKKWHTLRSLLNQKMLKPKEAKSYAGSINEVISDFMARLEDLRKQSPSGETVNDMANELYRFAFEGVSYIVFETRIGCLEKHIPPETQKFIDSIAQMFKSSVYVTYLPQWTRQFLPFWKSYIDGWDNVFDFGKKLVDKKMSEIQSRLEKGEEVQGEYLTYLLSSGKLSLPEVYGSVCELLLAGVDTTSNTLCWSLYHLARDPELQQTLYEEVMKAVPMDQIPVADDITLMPLLRAVIKETLRLYPVVPTNARYVNEHEVVIGDYKFPKNTLFVLSHYAISRDEANFKDAEKFYPQRWLRDVGMTHHPFSSIPFGYGLRACLGKRIAELEMHLALCRIIRMFEVKPDAKVENIKSIARIVLTPSKKINLRFIERKSV</sequence>
<dbReference type="Proteomes" id="UP000770717">
    <property type="component" value="Unassembled WGS sequence"/>
</dbReference>
<dbReference type="GO" id="GO:0005743">
    <property type="term" value="C:mitochondrial inner membrane"/>
    <property type="evidence" value="ECO:0007669"/>
    <property type="project" value="TreeGrafter"/>
</dbReference>
<evidence type="ECO:0000313" key="11">
    <source>
        <dbReference type="Proteomes" id="UP000770717"/>
    </source>
</evidence>
<comment type="cofactor">
    <cofactor evidence="1 8">
        <name>heme</name>
        <dbReference type="ChEBI" id="CHEBI:30413"/>
    </cofactor>
</comment>
<gene>
    <name evidence="10" type="ORF">GDO78_021631</name>
</gene>
<dbReference type="InterPro" id="IPR001128">
    <property type="entry name" value="Cyt_P450"/>
</dbReference>
<reference evidence="10" key="1">
    <citation type="thesis" date="2020" institute="ProQuest LLC" country="789 East Eisenhower Parkway, Ann Arbor, MI, USA">
        <title>Comparative Genomics and Chromosome Evolution.</title>
        <authorList>
            <person name="Mudd A.B."/>
        </authorList>
    </citation>
    <scope>NUCLEOTIDE SEQUENCE</scope>
    <source>
        <strain evidence="10">HN-11 Male</strain>
        <tissue evidence="10">Kidney and liver</tissue>
    </source>
</reference>
<dbReference type="GO" id="GO:0008203">
    <property type="term" value="P:cholesterol metabolic process"/>
    <property type="evidence" value="ECO:0007669"/>
    <property type="project" value="TreeGrafter"/>
</dbReference>
<dbReference type="GO" id="GO:0006704">
    <property type="term" value="P:glucocorticoid biosynthetic process"/>
    <property type="evidence" value="ECO:0007669"/>
    <property type="project" value="TreeGrafter"/>
</dbReference>
<dbReference type="SUPFAM" id="SSF48264">
    <property type="entry name" value="Cytochrome P450"/>
    <property type="match status" value="1"/>
</dbReference>
<dbReference type="GO" id="GO:0042359">
    <property type="term" value="P:vitamin D metabolic process"/>
    <property type="evidence" value="ECO:0007669"/>
    <property type="project" value="UniProtKB-ARBA"/>
</dbReference>
<keyword evidence="3 8" id="KW-0349">Heme</keyword>
<keyword evidence="4 8" id="KW-0479">Metal-binding</keyword>
<evidence type="ECO:0000256" key="5">
    <source>
        <dbReference type="ARBA" id="ARBA00023002"/>
    </source>
</evidence>
<evidence type="ECO:0000256" key="6">
    <source>
        <dbReference type="ARBA" id="ARBA00023004"/>
    </source>
</evidence>
<evidence type="ECO:0000256" key="8">
    <source>
        <dbReference type="PIRSR" id="PIRSR602401-1"/>
    </source>
</evidence>
<dbReference type="GO" id="GO:0016705">
    <property type="term" value="F:oxidoreductase activity, acting on paired donors, with incorporation or reduction of molecular oxygen"/>
    <property type="evidence" value="ECO:0007669"/>
    <property type="project" value="InterPro"/>
</dbReference>
<dbReference type="InterPro" id="IPR002401">
    <property type="entry name" value="Cyt_P450_E_grp-I"/>
</dbReference>
<evidence type="ECO:0000256" key="9">
    <source>
        <dbReference type="RuleBase" id="RU000461"/>
    </source>
</evidence>
<dbReference type="GO" id="GO:0006700">
    <property type="term" value="P:C21-steroid hormone biosynthetic process"/>
    <property type="evidence" value="ECO:0007669"/>
    <property type="project" value="TreeGrafter"/>
</dbReference>
<dbReference type="PRINTS" id="PR00385">
    <property type="entry name" value="P450"/>
</dbReference>
<evidence type="ECO:0008006" key="12">
    <source>
        <dbReference type="Google" id="ProtNLM"/>
    </source>
</evidence>
<dbReference type="Pfam" id="PF00067">
    <property type="entry name" value="p450"/>
    <property type="match status" value="1"/>
</dbReference>
<dbReference type="PANTHER" id="PTHR24279">
    <property type="entry name" value="CYTOCHROME P450"/>
    <property type="match status" value="1"/>
</dbReference>
<dbReference type="PANTHER" id="PTHR24279:SF126">
    <property type="entry name" value="PROVISIONAL ORTHOLOG OF CYTOCHROME P450 FAMILY 27 SUBFAMILY A MEMBER 1"/>
    <property type="match status" value="1"/>
</dbReference>
<evidence type="ECO:0000313" key="10">
    <source>
        <dbReference type="EMBL" id="KAG9468935.1"/>
    </source>
</evidence>
<dbReference type="InterPro" id="IPR017972">
    <property type="entry name" value="Cyt_P450_CS"/>
</dbReference>
<dbReference type="InterPro" id="IPR050479">
    <property type="entry name" value="CYP11_CYP27_families"/>
</dbReference>
<dbReference type="GO" id="GO:0034650">
    <property type="term" value="P:cortisol metabolic process"/>
    <property type="evidence" value="ECO:0007669"/>
    <property type="project" value="TreeGrafter"/>
</dbReference>
<dbReference type="FunFam" id="1.10.630.10:FF:000006">
    <property type="entry name" value="Cytochrome P450 302a1, mitochondrial"/>
    <property type="match status" value="1"/>
</dbReference>
<organism evidence="10 11">
    <name type="scientific">Eleutherodactylus coqui</name>
    <name type="common">Puerto Rican coqui</name>
    <dbReference type="NCBI Taxonomy" id="57060"/>
    <lineage>
        <taxon>Eukaryota</taxon>
        <taxon>Metazoa</taxon>
        <taxon>Chordata</taxon>
        <taxon>Craniata</taxon>
        <taxon>Vertebrata</taxon>
        <taxon>Euteleostomi</taxon>
        <taxon>Amphibia</taxon>
        <taxon>Batrachia</taxon>
        <taxon>Anura</taxon>
        <taxon>Neobatrachia</taxon>
        <taxon>Hyloidea</taxon>
        <taxon>Eleutherodactylidae</taxon>
        <taxon>Eleutherodactylinae</taxon>
        <taxon>Eleutherodactylus</taxon>
        <taxon>Eleutherodactylus</taxon>
    </lineage>
</organism>
<evidence type="ECO:0000256" key="3">
    <source>
        <dbReference type="ARBA" id="ARBA00022617"/>
    </source>
</evidence>
<dbReference type="Gene3D" id="1.10.630.10">
    <property type="entry name" value="Cytochrome P450"/>
    <property type="match status" value="1"/>
</dbReference>
<name>A0A8J6JSN6_ELECQ</name>
<keyword evidence="6 8" id="KW-0408">Iron</keyword>
<dbReference type="AlphaFoldDB" id="A0A8J6JSN6"/>
<dbReference type="EMBL" id="WNTK01000679">
    <property type="protein sequence ID" value="KAG9468935.1"/>
    <property type="molecule type" value="Genomic_DNA"/>
</dbReference>
<keyword evidence="11" id="KW-1185">Reference proteome</keyword>
<evidence type="ECO:0000256" key="4">
    <source>
        <dbReference type="ARBA" id="ARBA00022723"/>
    </source>
</evidence>
<dbReference type="InterPro" id="IPR036396">
    <property type="entry name" value="Cyt_P450_sf"/>
</dbReference>
<dbReference type="GO" id="GO:0020037">
    <property type="term" value="F:heme binding"/>
    <property type="evidence" value="ECO:0007669"/>
    <property type="project" value="InterPro"/>
</dbReference>
<dbReference type="GO" id="GO:0005506">
    <property type="term" value="F:iron ion binding"/>
    <property type="evidence" value="ECO:0007669"/>
    <property type="project" value="InterPro"/>
</dbReference>
<comment type="similarity">
    <text evidence="2 9">Belongs to the cytochrome P450 family.</text>
</comment>
<evidence type="ECO:0000256" key="2">
    <source>
        <dbReference type="ARBA" id="ARBA00010617"/>
    </source>
</evidence>
<dbReference type="PROSITE" id="PS00086">
    <property type="entry name" value="CYTOCHROME_P450"/>
    <property type="match status" value="1"/>
</dbReference>
<comment type="caution">
    <text evidence="10">The sequence shown here is derived from an EMBL/GenBank/DDBJ whole genome shotgun (WGS) entry which is preliminary data.</text>
</comment>
<keyword evidence="5 9" id="KW-0560">Oxidoreductase</keyword>